<name>A0A1B1YRK6_9GAMM</name>
<dbReference type="EMBL" id="CP014671">
    <property type="protein sequence ID" value="ANX03426.1"/>
    <property type="molecule type" value="Genomic_DNA"/>
</dbReference>
<organism evidence="2 3">
    <name type="scientific">Immundisolibacter cernigliae</name>
    <dbReference type="NCBI Taxonomy" id="1810504"/>
    <lineage>
        <taxon>Bacteria</taxon>
        <taxon>Pseudomonadati</taxon>
        <taxon>Pseudomonadota</taxon>
        <taxon>Gammaproteobacteria</taxon>
        <taxon>Immundisolibacterales</taxon>
        <taxon>Immundisolibacteraceae</taxon>
        <taxon>Immundisolibacter</taxon>
    </lineage>
</organism>
<accession>A0A1B1YRK6</accession>
<dbReference type="Proteomes" id="UP000092952">
    <property type="component" value="Chromosome"/>
</dbReference>
<feature type="compositionally biased region" description="Low complexity" evidence="1">
    <location>
        <begin position="312"/>
        <end position="326"/>
    </location>
</feature>
<evidence type="ECO:0000256" key="1">
    <source>
        <dbReference type="SAM" id="MobiDB-lite"/>
    </source>
</evidence>
<dbReference type="KEGG" id="gbi:PG2T_03955"/>
<reference evidence="3" key="1">
    <citation type="submission" date="2016-03" db="EMBL/GenBank/DDBJ databases">
        <title>Complete genome sequence of Solimmundus cernigliae, representing a novel lineage of polycyclic aromatic hydrocarbon degraders within the Gammaproteobacteria.</title>
        <authorList>
            <person name="Singleton D.R."/>
            <person name="Dickey A.N."/>
            <person name="Scholl E.H."/>
            <person name="Wright F.A."/>
            <person name="Aitken M.D."/>
        </authorList>
    </citation>
    <scope>NUCLEOTIDE SEQUENCE [LARGE SCALE GENOMIC DNA]</scope>
    <source>
        <strain evidence="3">TR3.2</strain>
    </source>
</reference>
<gene>
    <name evidence="2" type="ORF">PG2T_03955</name>
</gene>
<sequence>MLKRLSRSLGVQCLLRQVVVVERDIAVQGLLQVLAGPEVVRAQQVRDAPVEALDHAIGLRVARGRQTVLDAQFLAQAIELMRPGRGPRPAPEQPVRELGAVVGEQARDAHRAGRGQGTEEGARRARALVGFQGHVNPAGGPIDGHEQEPAPVLVGHLRQVLHVDVHKAGHVGLEGLADRFVRRRAQGAQVAHAVAAQAAVQPGAGHVRTQELARHRQQVVQRQQQGPAQVDHDRLLAGGQRRLQAVRGVRPVVDIRAPLPFVDRRLGDAKAAGQHRHRLITGRDLRPHVGRGAGLFVQCNQHADTSRSTAFPSPASSRNTSRASSSGDRDGTI</sequence>
<protein>
    <submittedName>
        <fullName evidence="2">Uncharacterized protein</fullName>
    </submittedName>
</protein>
<dbReference type="AlphaFoldDB" id="A0A1B1YRK6"/>
<proteinExistence type="predicted"/>
<feature type="region of interest" description="Disordered" evidence="1">
    <location>
        <begin position="305"/>
        <end position="333"/>
    </location>
</feature>
<evidence type="ECO:0000313" key="2">
    <source>
        <dbReference type="EMBL" id="ANX03426.1"/>
    </source>
</evidence>
<evidence type="ECO:0000313" key="3">
    <source>
        <dbReference type="Proteomes" id="UP000092952"/>
    </source>
</evidence>
<keyword evidence="3" id="KW-1185">Reference proteome</keyword>
<dbReference type="InParanoid" id="A0A1B1YRK6"/>